<name>F2G209_ALTMD</name>
<dbReference type="Gene3D" id="3.30.460.10">
    <property type="entry name" value="Beta Polymerase, domain 2"/>
    <property type="match status" value="1"/>
</dbReference>
<proteinExistence type="predicted"/>
<protein>
    <submittedName>
        <fullName evidence="2">RelA/SpoT</fullName>
    </submittedName>
</protein>
<dbReference type="HOGENOM" id="CLU_844538_0_0_6"/>
<dbReference type="PATRIC" id="fig|314275.5.peg.114"/>
<reference evidence="2 3" key="2">
    <citation type="journal article" date="2015" name="Antonie Van Leeuwenhoek">
        <title>Ecophysiological diversity of a novel member of the genus Alteromonas, and description of Alteromonas mediterranea sp. nov.</title>
        <authorList>
            <person name="Ivanova E.P."/>
            <person name="Lopez-Perez M."/>
            <person name="Zabalos M."/>
            <person name="Nguyen S.H."/>
            <person name="Webb H.K."/>
            <person name="Ryan J."/>
            <person name="Lagutin K."/>
            <person name="Vyssotski M."/>
            <person name="Crawford R.J."/>
            <person name="Rodriguez-Valera F."/>
        </authorList>
    </citation>
    <scope>NUCLEOTIDE SEQUENCE [LARGE SCALE GENOMIC DNA]</scope>
    <source>
        <strain evidence="3">DSM 17117 / CIP 110805 / LMG 28347 / Deep ecotype</strain>
    </source>
</reference>
<dbReference type="KEGG" id="amc:MADE_1000535"/>
<dbReference type="InterPro" id="IPR043519">
    <property type="entry name" value="NT_sf"/>
</dbReference>
<evidence type="ECO:0000259" key="1">
    <source>
        <dbReference type="SMART" id="SM00954"/>
    </source>
</evidence>
<dbReference type="AlphaFoldDB" id="F2G209"/>
<reference evidence="2 3" key="1">
    <citation type="journal article" date="2008" name="ISME J.">
        <title>Comparative genomics of two ecotypes of the marine planktonic copiotroph Alteromonas macleodii suggests alternative lifestyles associated with different kinds of particulate organic matter.</title>
        <authorList>
            <person name="Ivars-Martinez E."/>
            <person name="Martin-Cuadrado A.B."/>
            <person name="D'Auria G."/>
            <person name="Mira A."/>
            <person name="Ferriera S."/>
            <person name="Johnson J."/>
            <person name="Friedman R."/>
            <person name="Rodriguez-Valera F."/>
        </authorList>
    </citation>
    <scope>NUCLEOTIDE SEQUENCE [LARGE SCALE GENOMIC DNA]</scope>
    <source>
        <strain evidence="3">DSM 17117 / CIP 110805 / LMG 28347 / Deep ecotype</strain>
    </source>
</reference>
<accession>F2G209</accession>
<dbReference type="EMBL" id="CP001103">
    <property type="protein sequence ID" value="AEA96256.1"/>
    <property type="molecule type" value="Genomic_DNA"/>
</dbReference>
<dbReference type="Proteomes" id="UP000001870">
    <property type="component" value="Chromosome"/>
</dbReference>
<dbReference type="SUPFAM" id="SSF81301">
    <property type="entry name" value="Nucleotidyltransferase"/>
    <property type="match status" value="1"/>
</dbReference>
<evidence type="ECO:0000313" key="2">
    <source>
        <dbReference type="EMBL" id="AEA96256.1"/>
    </source>
</evidence>
<dbReference type="GO" id="GO:0015969">
    <property type="term" value="P:guanosine tetraphosphate metabolic process"/>
    <property type="evidence" value="ECO:0007669"/>
    <property type="project" value="InterPro"/>
</dbReference>
<keyword evidence="3" id="KW-1185">Reference proteome</keyword>
<feature type="domain" description="RelA/SpoT" evidence="1">
    <location>
        <begin position="49"/>
        <end position="179"/>
    </location>
</feature>
<dbReference type="CDD" id="cd05399">
    <property type="entry name" value="NT_Rel-Spo_like"/>
    <property type="match status" value="1"/>
</dbReference>
<dbReference type="SMART" id="SM00954">
    <property type="entry name" value="RelA_SpoT"/>
    <property type="match status" value="1"/>
</dbReference>
<dbReference type="Pfam" id="PF04607">
    <property type="entry name" value="RelA_SpoT"/>
    <property type="match status" value="1"/>
</dbReference>
<organism evidence="2 3">
    <name type="scientific">Alteromonas mediterranea (strain DSM 17117 / CIP 110805 / LMG 28347 / Deep ecotype)</name>
    <dbReference type="NCBI Taxonomy" id="1774373"/>
    <lineage>
        <taxon>Bacteria</taxon>
        <taxon>Pseudomonadati</taxon>
        <taxon>Pseudomonadota</taxon>
        <taxon>Gammaproteobacteria</taxon>
        <taxon>Alteromonadales</taxon>
        <taxon>Alteromonadaceae</taxon>
        <taxon>Alteromonas/Salinimonas group</taxon>
        <taxon>Alteromonas</taxon>
    </lineage>
</organism>
<evidence type="ECO:0000313" key="3">
    <source>
        <dbReference type="Proteomes" id="UP000001870"/>
    </source>
</evidence>
<dbReference type="RefSeq" id="WP_012516630.1">
    <property type="nucleotide sequence ID" value="NC_011138.3"/>
</dbReference>
<sequence>MTESEFLQKWNDEKLVYKEWGSFVVSTIKERLLDRVKSLNTFLKQPCDVRIKEEASLLDKAFCRKDKGYKDPYKEIEDKAGCRFVVLLVEDIKFITDIVESAPEWTAKQCRNFGKERDASPLLFTYQSVHYIVRPREELSSNGIRVDKSIPCEIQIRTLLQHAYAELTHDAIYKTKTSVKPVVHRTVAKSMALIETTDDFFSMVNRELNSTPIEQLNFQSSLDFLYTKLTGNIPTPAQKSSLTILDEFSEILSDTLIGQIEELFIRRKEFLELLVTEVELYPWFSQSIVMFIIWLIRKEKIKAIEQWPIERRVLEIIASDMGESLDID</sequence>
<gene>
    <name evidence="2" type="ordered locus">MADE_1000535</name>
</gene>
<dbReference type="PANTHER" id="PTHR41773">
    <property type="entry name" value="GTP PYROPHOSPHATASE-RELATED"/>
    <property type="match status" value="1"/>
</dbReference>
<dbReference type="InterPro" id="IPR007685">
    <property type="entry name" value="RelA_SpoT"/>
</dbReference>
<dbReference type="PANTHER" id="PTHR41773:SF1">
    <property type="entry name" value="RELA_SPOT DOMAIN-CONTAINING PROTEIN"/>
    <property type="match status" value="1"/>
</dbReference>